<proteinExistence type="predicted"/>
<dbReference type="AlphaFoldDB" id="A0A2P2QHI9"/>
<accession>A0A2P2QHI9</accession>
<name>A0A2P2QHI9_RHIMU</name>
<dbReference type="EMBL" id="GGEC01085987">
    <property type="protein sequence ID" value="MBX66471.1"/>
    <property type="molecule type" value="Transcribed_RNA"/>
</dbReference>
<organism evidence="1">
    <name type="scientific">Rhizophora mucronata</name>
    <name type="common">Asiatic mangrove</name>
    <dbReference type="NCBI Taxonomy" id="61149"/>
    <lineage>
        <taxon>Eukaryota</taxon>
        <taxon>Viridiplantae</taxon>
        <taxon>Streptophyta</taxon>
        <taxon>Embryophyta</taxon>
        <taxon>Tracheophyta</taxon>
        <taxon>Spermatophyta</taxon>
        <taxon>Magnoliopsida</taxon>
        <taxon>eudicotyledons</taxon>
        <taxon>Gunneridae</taxon>
        <taxon>Pentapetalae</taxon>
        <taxon>rosids</taxon>
        <taxon>fabids</taxon>
        <taxon>Malpighiales</taxon>
        <taxon>Rhizophoraceae</taxon>
        <taxon>Rhizophora</taxon>
    </lineage>
</organism>
<evidence type="ECO:0000313" key="1">
    <source>
        <dbReference type="EMBL" id="MBX66471.1"/>
    </source>
</evidence>
<protein>
    <submittedName>
        <fullName evidence="1">Uncharacterized protein</fullName>
    </submittedName>
</protein>
<reference evidence="1" key="1">
    <citation type="submission" date="2018-02" db="EMBL/GenBank/DDBJ databases">
        <title>Rhizophora mucronata_Transcriptome.</title>
        <authorList>
            <person name="Meera S.P."/>
            <person name="Sreeshan A."/>
            <person name="Augustine A."/>
        </authorList>
    </citation>
    <scope>NUCLEOTIDE SEQUENCE</scope>
    <source>
        <tissue evidence="1">Leaf</tissue>
    </source>
</reference>
<sequence>MFLMHGMRIICLVSVFPLSLASLLPLPFSGF</sequence>